<protein>
    <submittedName>
        <fullName evidence="1">Uncharacterized protein</fullName>
    </submittedName>
</protein>
<evidence type="ECO:0000313" key="2">
    <source>
        <dbReference type="Proteomes" id="UP000074866"/>
    </source>
</evidence>
<dbReference type="EMBL" id="LDRX01000053">
    <property type="protein sequence ID" value="KTS82217.1"/>
    <property type="molecule type" value="Genomic_DNA"/>
</dbReference>
<comment type="caution">
    <text evidence="1">The sequence shown here is derived from an EMBL/GenBank/DDBJ whole genome shotgun (WGS) entry which is preliminary data.</text>
</comment>
<reference evidence="1 2" key="1">
    <citation type="journal article" date="2016" name="Front. Microbiol.">
        <title>Genomic Resource of Rice Seed Associated Bacteria.</title>
        <authorList>
            <person name="Midha S."/>
            <person name="Bansal K."/>
            <person name="Sharma S."/>
            <person name="Kumar N."/>
            <person name="Patil P.P."/>
            <person name="Chaudhry V."/>
            <person name="Patil P.B."/>
        </authorList>
    </citation>
    <scope>NUCLEOTIDE SEQUENCE [LARGE SCALE GENOMIC DNA]</scope>
    <source>
        <strain evidence="1 2">NS115</strain>
    </source>
</reference>
<sequence>MVEKWVWMGVAGVIVGYVAFANMRVLPSSTITEVNQSHSTVPLSIQSEQGEAAKRIVHDQEMNFGGQGQTEFRFEEGRKLYISIKNTGKQPVRYKLNSSNGSDLQGTTSGFSSRTLQPGERHDLLFIKPEGQNEAANGSLKELILKVSTDDGSRGSVKTFAYITL</sequence>
<organism evidence="1 2">
    <name type="scientific">Paenibacillus jamilae</name>
    <dbReference type="NCBI Taxonomy" id="114136"/>
    <lineage>
        <taxon>Bacteria</taxon>
        <taxon>Bacillati</taxon>
        <taxon>Bacillota</taxon>
        <taxon>Bacilli</taxon>
        <taxon>Bacillales</taxon>
        <taxon>Paenibacillaceae</taxon>
        <taxon>Paenibacillus</taxon>
    </lineage>
</organism>
<dbReference type="Proteomes" id="UP000074866">
    <property type="component" value="Unassembled WGS sequence"/>
</dbReference>
<keyword evidence="2" id="KW-1185">Reference proteome</keyword>
<evidence type="ECO:0000313" key="1">
    <source>
        <dbReference type="EMBL" id="KTS82217.1"/>
    </source>
</evidence>
<name>A0ACC4ZUG7_9BACL</name>
<accession>A0ACC4ZUG7</accession>
<gene>
    <name evidence="1" type="ORF">NS115_12780</name>
</gene>
<proteinExistence type="predicted"/>